<dbReference type="InterPro" id="IPR013783">
    <property type="entry name" value="Ig-like_fold"/>
</dbReference>
<organism evidence="1 2">
    <name type="scientific">Archangium gephyra</name>
    <dbReference type="NCBI Taxonomy" id="48"/>
    <lineage>
        <taxon>Bacteria</taxon>
        <taxon>Pseudomonadati</taxon>
        <taxon>Myxococcota</taxon>
        <taxon>Myxococcia</taxon>
        <taxon>Myxococcales</taxon>
        <taxon>Cystobacterineae</taxon>
        <taxon>Archangiaceae</taxon>
        <taxon>Archangium</taxon>
    </lineage>
</organism>
<keyword evidence="2" id="KW-1185">Reference proteome</keyword>
<protein>
    <recommendedName>
        <fullName evidence="3">DUF11 domain-containing protein</fullName>
    </recommendedName>
</protein>
<sequence>MVPAWGISSEPVAVVIEGENFLPLATQHLGGEAPVTLDDHFEAFLDEVVLEDVTWVDARTLRARVPGGLAPGWHSLAVVGPQGVRVELPRAYLSSLAPLARLEAWAVLERGQVSVQERTRLVVTVENKGTSAALAVTPVLHPVGEGRVEVVSEPGPTGIAAGGSASFAWELAAAAAGDVLFTLEVQGSEELTGTALRAPDVEVGPLRIRNRAVLSASFLSPEHQLVNVGQRVKVSLLVTNTGETGAIGVVPGVPVVTGPLAVAVSGPAPRSADLPPGASQEFAWEYVAGQAGTLVFQVDAAGRDAFSAVEVRAPEARSAGISVQLPAELAVRFPSLPTSVNQGQEFLVEVEVTNKGDSALRDVVLDGEGASGTCAPELVPGTMPWPASVDLLPGKGKAMFRARLIGKAEGSCVFHTGARGKDQTDGVTVVLAPVNSSTLFVRRPAALTATLSAPSGIKPGNTFDVTLTVTNTGSTLARGVNPSLPESSSTVAELVAGPATSGVDVAGGASTTFQWKYHATRVGKASFRAEAGGQDANTGAAVATGPVSSGEVSIVPEVEKLLDNPLGDGTPFAQVLGYDGRVYLGPNKGGTGGVSVDLEGLAGQSFGFFLHKDTSGNVSQNTSAAPYPSIGKVGCRVNTPECGPDNEDGRGLFFSGRVGTQEWLGIGGGKSGGDLDYVYLGQDTDDLNTMYLRHVDLSALLGGNTRGFSSAFFFRDRLYLGFPDTGGSRPYLLVVKRFPTVDPGYDAVSGTEVENLRADNMPGIGGGGTPKNTATVQMIDTLAGFNDRLYVVNNGGCVRSTTPTPRSYSSFPGDWASCTPSLTDWSSRLGRTTTKTADLEPADRAVPQLAVFQGKLYLARNTTSPAGVRGPQLFVCGPERTGSTTDCDPGDWSLVAPNSTGDTLLTQFNDPDNVSLSLLVATANALYVGFDNASRGVVLLRAPTAAPVSRDDFKGREGCSAAQFPSTCEGLAGNGLGAGATRIFDGKVLGASTGERIYLTAGNGVGPAGLYRLVD</sequence>
<dbReference type="EMBL" id="QUMU01000001">
    <property type="protein sequence ID" value="REG37406.1"/>
    <property type="molecule type" value="Genomic_DNA"/>
</dbReference>
<gene>
    <name evidence="1" type="ORF">ATI61_101390</name>
</gene>
<evidence type="ECO:0008006" key="3">
    <source>
        <dbReference type="Google" id="ProtNLM"/>
    </source>
</evidence>
<comment type="caution">
    <text evidence="1">The sequence shown here is derived from an EMBL/GenBank/DDBJ whole genome shotgun (WGS) entry which is preliminary data.</text>
</comment>
<name>A0ABX9KB62_9BACT</name>
<dbReference type="Proteomes" id="UP000256345">
    <property type="component" value="Unassembled WGS sequence"/>
</dbReference>
<evidence type="ECO:0000313" key="1">
    <source>
        <dbReference type="EMBL" id="REG37406.1"/>
    </source>
</evidence>
<dbReference type="Gene3D" id="2.60.40.10">
    <property type="entry name" value="Immunoglobulins"/>
    <property type="match status" value="1"/>
</dbReference>
<dbReference type="RefSeq" id="WP_047858317.1">
    <property type="nucleotide sequence ID" value="NZ_CP011509.1"/>
</dbReference>
<proteinExistence type="predicted"/>
<reference evidence="1 2" key="1">
    <citation type="submission" date="2018-08" db="EMBL/GenBank/DDBJ databases">
        <title>Genomic Encyclopedia of Archaeal and Bacterial Type Strains, Phase II (KMG-II): from individual species to whole genera.</title>
        <authorList>
            <person name="Goeker M."/>
        </authorList>
    </citation>
    <scope>NUCLEOTIDE SEQUENCE [LARGE SCALE GENOMIC DNA]</scope>
    <source>
        <strain evidence="1 2">DSM 2261</strain>
    </source>
</reference>
<accession>A0ABX9KB62</accession>
<evidence type="ECO:0000313" key="2">
    <source>
        <dbReference type="Proteomes" id="UP000256345"/>
    </source>
</evidence>